<dbReference type="GeneID" id="59262997"/>
<comment type="caution">
    <text evidence="5">The sequence shown here is derived from an EMBL/GenBank/DDBJ whole genome shotgun (WGS) entry which is preliminary data.</text>
</comment>
<dbReference type="CDD" id="cd19071">
    <property type="entry name" value="AKR_AKR1-5-like"/>
    <property type="match status" value="1"/>
</dbReference>
<name>A0A8H6AR34_9HELO</name>
<dbReference type="Pfam" id="PF00248">
    <property type="entry name" value="Aldo_ket_red"/>
    <property type="match status" value="1"/>
</dbReference>
<dbReference type="PRINTS" id="PR00069">
    <property type="entry name" value="ALDKETRDTASE"/>
</dbReference>
<reference evidence="5 6" key="1">
    <citation type="journal article" date="2020" name="Phytopathology">
        <title>A high-quality genome resource of Botrytis fragariae, a new and rapidly spreading fungal pathogen causing strawberry gray mold in the U.S.A.</title>
        <authorList>
            <person name="Wu Y."/>
            <person name="Saski C.A."/>
            <person name="Schnabel G."/>
            <person name="Xiao S."/>
            <person name="Hu M."/>
        </authorList>
    </citation>
    <scope>NUCLEOTIDE SEQUENCE [LARGE SCALE GENOMIC DNA]</scope>
    <source>
        <strain evidence="5 6">BVB16</strain>
    </source>
</reference>
<comment type="similarity">
    <text evidence="1">Belongs to the aldo/keto reductase family.</text>
</comment>
<accession>A0A8H6AR34</accession>
<dbReference type="PROSITE" id="PS00062">
    <property type="entry name" value="ALDOKETO_REDUCTASE_2"/>
    <property type="match status" value="1"/>
</dbReference>
<evidence type="ECO:0000256" key="2">
    <source>
        <dbReference type="ARBA" id="ARBA00022857"/>
    </source>
</evidence>
<dbReference type="RefSeq" id="XP_037190871.1">
    <property type="nucleotide sequence ID" value="XM_037339305.1"/>
</dbReference>
<protein>
    <submittedName>
        <fullName evidence="5">Putative aldo-keto reductase protein</fullName>
    </submittedName>
</protein>
<dbReference type="InterPro" id="IPR036812">
    <property type="entry name" value="NAD(P)_OxRdtase_dom_sf"/>
</dbReference>
<dbReference type="GO" id="GO:0016616">
    <property type="term" value="F:oxidoreductase activity, acting on the CH-OH group of donors, NAD or NADP as acceptor"/>
    <property type="evidence" value="ECO:0007669"/>
    <property type="project" value="UniProtKB-ARBA"/>
</dbReference>
<dbReference type="FunFam" id="3.20.20.100:FF:000002">
    <property type="entry name" value="2,5-diketo-D-gluconic acid reductase A"/>
    <property type="match status" value="1"/>
</dbReference>
<dbReference type="SUPFAM" id="SSF51430">
    <property type="entry name" value="NAD(P)-linked oxidoreductase"/>
    <property type="match status" value="1"/>
</dbReference>
<dbReference type="InterPro" id="IPR023210">
    <property type="entry name" value="NADP_OxRdtase_dom"/>
</dbReference>
<keyword evidence="3" id="KW-0560">Oxidoreductase</keyword>
<dbReference type="PANTHER" id="PTHR43827">
    <property type="entry name" value="2,5-DIKETO-D-GLUCONIC ACID REDUCTASE"/>
    <property type="match status" value="1"/>
</dbReference>
<sequence length="374" mass="41024">MQGQSINCSAYLPADGTLPKNQPLLTTLKHNTSLAGRIMATPITGFRLVNGSTLPAIGLGTFQGDDGNEKVKNIVKAAIQAGYRHIDGAAAYDNEKAIGDAIKESGISRDDLFVTTKLAQSWHEPKDVERALDLSLKALGLEYVDLYLMHCHPHAYLPGPNNGTIRHPSGNGKPVIDYERSRKYTETWQAMEKLVDSGKAKAIGLSNFNILKTKRILEVARIRPAVNQVEAHPYFPQHELLAFCEKEHIHLMAHQPLGGKPVGVVAPHADIPGPLFDTKIAQIADQTDMTPAQVILSWAVQRGTSVIPKTSNESRLSENLSTAPLSEEHFVIINDLATTIESGPVRYLDPSKHLGFDIFDEELDQPVDNQAPWD</sequence>
<dbReference type="OrthoDB" id="416253at2759"/>
<organism evidence="5 6">
    <name type="scientific">Botrytis fragariae</name>
    <dbReference type="NCBI Taxonomy" id="1964551"/>
    <lineage>
        <taxon>Eukaryota</taxon>
        <taxon>Fungi</taxon>
        <taxon>Dikarya</taxon>
        <taxon>Ascomycota</taxon>
        <taxon>Pezizomycotina</taxon>
        <taxon>Leotiomycetes</taxon>
        <taxon>Helotiales</taxon>
        <taxon>Sclerotiniaceae</taxon>
        <taxon>Botrytis</taxon>
    </lineage>
</organism>
<keyword evidence="6" id="KW-1185">Reference proteome</keyword>
<dbReference type="Proteomes" id="UP000531561">
    <property type="component" value="Unassembled WGS sequence"/>
</dbReference>
<dbReference type="PROSITE" id="PS00798">
    <property type="entry name" value="ALDOKETO_REDUCTASE_1"/>
    <property type="match status" value="1"/>
</dbReference>
<dbReference type="PANTHER" id="PTHR43827:SF3">
    <property type="entry name" value="NADP-DEPENDENT OXIDOREDUCTASE DOMAIN-CONTAINING PROTEIN"/>
    <property type="match status" value="1"/>
</dbReference>
<dbReference type="AlphaFoldDB" id="A0A8H6AR34"/>
<dbReference type="EMBL" id="JABFCT010000011">
    <property type="protein sequence ID" value="KAF5871924.1"/>
    <property type="molecule type" value="Genomic_DNA"/>
</dbReference>
<evidence type="ECO:0000256" key="1">
    <source>
        <dbReference type="ARBA" id="ARBA00007905"/>
    </source>
</evidence>
<evidence type="ECO:0000259" key="4">
    <source>
        <dbReference type="Pfam" id="PF00248"/>
    </source>
</evidence>
<gene>
    <name evidence="5" type="ORF">Bfra_008950</name>
</gene>
<keyword evidence="2" id="KW-0521">NADP</keyword>
<proteinExistence type="inferred from homology"/>
<dbReference type="InterPro" id="IPR018170">
    <property type="entry name" value="Aldo/ket_reductase_CS"/>
</dbReference>
<dbReference type="InterPro" id="IPR020471">
    <property type="entry name" value="AKR"/>
</dbReference>
<dbReference type="Gene3D" id="3.20.20.100">
    <property type="entry name" value="NADP-dependent oxidoreductase domain"/>
    <property type="match status" value="1"/>
</dbReference>
<evidence type="ECO:0000256" key="3">
    <source>
        <dbReference type="ARBA" id="ARBA00023002"/>
    </source>
</evidence>
<evidence type="ECO:0000313" key="5">
    <source>
        <dbReference type="EMBL" id="KAF5871924.1"/>
    </source>
</evidence>
<feature type="domain" description="NADP-dependent oxidoreductase" evidence="4">
    <location>
        <begin position="57"/>
        <end position="336"/>
    </location>
</feature>
<evidence type="ECO:0000313" key="6">
    <source>
        <dbReference type="Proteomes" id="UP000531561"/>
    </source>
</evidence>